<accession>A0ABN3U018</accession>
<reference evidence="3 4" key="1">
    <citation type="journal article" date="2019" name="Int. J. Syst. Evol. Microbiol.">
        <title>The Global Catalogue of Microorganisms (GCM) 10K type strain sequencing project: providing services to taxonomists for standard genome sequencing and annotation.</title>
        <authorList>
            <consortium name="The Broad Institute Genomics Platform"/>
            <consortium name="The Broad Institute Genome Sequencing Center for Infectious Disease"/>
            <person name="Wu L."/>
            <person name="Ma J."/>
        </authorList>
    </citation>
    <scope>NUCLEOTIDE SEQUENCE [LARGE SCALE GENOMIC DNA]</scope>
    <source>
        <strain evidence="3 4">JCM 4542</strain>
    </source>
</reference>
<dbReference type="Pfam" id="PF00652">
    <property type="entry name" value="Ricin_B_lectin"/>
    <property type="match status" value="1"/>
</dbReference>
<evidence type="ECO:0000256" key="1">
    <source>
        <dbReference type="SAM" id="SignalP"/>
    </source>
</evidence>
<evidence type="ECO:0000259" key="2">
    <source>
        <dbReference type="Pfam" id="PF00652"/>
    </source>
</evidence>
<sequence length="161" mass="17354">MTRSRKLALVLAAAGTLTGMAAVPASAGAAVKAPIATSIQVYSDDTNLDEYAGYDVLTRDARHSWQVFQLTQLDDGSYTIRGTHFGKCLAATGRGQRITQSPCNSGNLAQRWLLDTRADNTPIESRKFRGEVLQAHGLDQAVTIEARGTGRAAQTWGLYLK</sequence>
<proteinExistence type="predicted"/>
<dbReference type="Gene3D" id="2.80.10.50">
    <property type="match status" value="1"/>
</dbReference>
<evidence type="ECO:0000313" key="3">
    <source>
        <dbReference type="EMBL" id="GAA2721892.1"/>
    </source>
</evidence>
<keyword evidence="4" id="KW-1185">Reference proteome</keyword>
<keyword evidence="1" id="KW-0732">Signal</keyword>
<dbReference type="RefSeq" id="WP_344437359.1">
    <property type="nucleotide sequence ID" value="NZ_BAAASL010000018.1"/>
</dbReference>
<comment type="caution">
    <text evidence="3">The sequence shown here is derived from an EMBL/GenBank/DDBJ whole genome shotgun (WGS) entry which is preliminary data.</text>
</comment>
<dbReference type="InterPro" id="IPR035992">
    <property type="entry name" value="Ricin_B-like_lectins"/>
</dbReference>
<dbReference type="Proteomes" id="UP001500886">
    <property type="component" value="Unassembled WGS sequence"/>
</dbReference>
<gene>
    <name evidence="3" type="ORF">GCM10010315_45840</name>
</gene>
<evidence type="ECO:0000313" key="4">
    <source>
        <dbReference type="Proteomes" id="UP001500886"/>
    </source>
</evidence>
<dbReference type="PROSITE" id="PS50231">
    <property type="entry name" value="RICIN_B_LECTIN"/>
    <property type="match status" value="1"/>
</dbReference>
<dbReference type="EMBL" id="BAAASL010000018">
    <property type="protein sequence ID" value="GAA2721892.1"/>
    <property type="molecule type" value="Genomic_DNA"/>
</dbReference>
<organism evidence="3 4">
    <name type="scientific">Streptomyces luteosporeus</name>
    <dbReference type="NCBI Taxonomy" id="173856"/>
    <lineage>
        <taxon>Bacteria</taxon>
        <taxon>Bacillati</taxon>
        <taxon>Actinomycetota</taxon>
        <taxon>Actinomycetes</taxon>
        <taxon>Kitasatosporales</taxon>
        <taxon>Streptomycetaceae</taxon>
        <taxon>Streptomyces</taxon>
    </lineage>
</organism>
<name>A0ABN3U018_9ACTN</name>
<dbReference type="CDD" id="cd00161">
    <property type="entry name" value="beta-trefoil_Ricin-like"/>
    <property type="match status" value="1"/>
</dbReference>
<dbReference type="InterPro" id="IPR000772">
    <property type="entry name" value="Ricin_B_lectin"/>
</dbReference>
<feature type="chain" id="PRO_5047004181" description="Ricin B lectin domain-containing protein" evidence="1">
    <location>
        <begin position="22"/>
        <end position="161"/>
    </location>
</feature>
<feature type="signal peptide" evidence="1">
    <location>
        <begin position="1"/>
        <end position="21"/>
    </location>
</feature>
<dbReference type="SUPFAM" id="SSF50370">
    <property type="entry name" value="Ricin B-like lectins"/>
    <property type="match status" value="1"/>
</dbReference>
<protein>
    <recommendedName>
        <fullName evidence="2">Ricin B lectin domain-containing protein</fullName>
    </recommendedName>
</protein>
<feature type="domain" description="Ricin B lectin" evidence="2">
    <location>
        <begin position="53"/>
        <end position="156"/>
    </location>
</feature>